<comment type="similarity">
    <text evidence="1">Belongs to the NipSnap family.</text>
</comment>
<dbReference type="Proteomes" id="UP001311232">
    <property type="component" value="Unassembled WGS sequence"/>
</dbReference>
<reference evidence="3 4" key="1">
    <citation type="submission" date="2021-06" db="EMBL/GenBank/DDBJ databases">
        <authorList>
            <person name="Palmer J.M."/>
        </authorList>
    </citation>
    <scope>NUCLEOTIDE SEQUENCE [LARGE SCALE GENOMIC DNA]</scope>
    <source>
        <strain evidence="3 4">MEX-2019</strain>
        <tissue evidence="3">Muscle</tissue>
    </source>
</reference>
<accession>A0AAV9RJD2</accession>
<dbReference type="AlphaFoldDB" id="A0AAV9RJD2"/>
<name>A0AAV9RJD2_9TELE</name>
<dbReference type="GO" id="GO:0000423">
    <property type="term" value="P:mitophagy"/>
    <property type="evidence" value="ECO:0007669"/>
    <property type="project" value="UniProtKB-ARBA"/>
</dbReference>
<feature type="domain" description="NIPSNAP" evidence="2">
    <location>
        <begin position="39"/>
        <end position="137"/>
    </location>
</feature>
<dbReference type="InterPro" id="IPR012577">
    <property type="entry name" value="NIPSNAP"/>
</dbReference>
<evidence type="ECO:0000256" key="1">
    <source>
        <dbReference type="ARBA" id="ARBA00005291"/>
    </source>
</evidence>
<evidence type="ECO:0000313" key="3">
    <source>
        <dbReference type="EMBL" id="KAK5609086.1"/>
    </source>
</evidence>
<dbReference type="SUPFAM" id="SSF54909">
    <property type="entry name" value="Dimeric alpha+beta barrel"/>
    <property type="match status" value="2"/>
</dbReference>
<dbReference type="GO" id="GO:0005739">
    <property type="term" value="C:mitochondrion"/>
    <property type="evidence" value="ECO:0007669"/>
    <property type="project" value="TreeGrafter"/>
</dbReference>
<dbReference type="FunFam" id="3.30.70.100:FF:000017">
    <property type="entry name" value="Protein NipSnap homolog 3A"/>
    <property type="match status" value="1"/>
</dbReference>
<dbReference type="Pfam" id="PF07978">
    <property type="entry name" value="NIPSNAP"/>
    <property type="match status" value="2"/>
</dbReference>
<organism evidence="3 4">
    <name type="scientific">Crenichthys baileyi</name>
    <name type="common">White River springfish</name>
    <dbReference type="NCBI Taxonomy" id="28760"/>
    <lineage>
        <taxon>Eukaryota</taxon>
        <taxon>Metazoa</taxon>
        <taxon>Chordata</taxon>
        <taxon>Craniata</taxon>
        <taxon>Vertebrata</taxon>
        <taxon>Euteleostomi</taxon>
        <taxon>Actinopterygii</taxon>
        <taxon>Neopterygii</taxon>
        <taxon>Teleostei</taxon>
        <taxon>Neoteleostei</taxon>
        <taxon>Acanthomorphata</taxon>
        <taxon>Ovalentaria</taxon>
        <taxon>Atherinomorphae</taxon>
        <taxon>Cyprinodontiformes</taxon>
        <taxon>Goodeidae</taxon>
        <taxon>Crenichthys</taxon>
    </lineage>
</organism>
<protein>
    <recommendedName>
        <fullName evidence="2">NIPSNAP domain-containing protein</fullName>
    </recommendedName>
</protein>
<dbReference type="Gene3D" id="3.30.70.100">
    <property type="match status" value="2"/>
</dbReference>
<dbReference type="PANTHER" id="PTHR21017:SF19">
    <property type="entry name" value="PROTEIN NIPSNAP HOMOLOG 3B"/>
    <property type="match status" value="1"/>
</dbReference>
<dbReference type="InterPro" id="IPR051557">
    <property type="entry name" value="NipSnap_domain"/>
</dbReference>
<proteinExistence type="inferred from homology"/>
<gene>
    <name evidence="3" type="ORF">CRENBAI_016066</name>
</gene>
<keyword evidence="4" id="KW-1185">Reference proteome</keyword>
<evidence type="ECO:0000259" key="2">
    <source>
        <dbReference type="Pfam" id="PF07978"/>
    </source>
</evidence>
<sequence length="249" mass="28187">MLKLFGSLRPAAALLRTASAAQPSACLSTGPQQEQRTFYEFRTYSIRPDQNAAFLKLTNEKIHLRTKHSELIGYWSVEYGGLNQVFHVWKYDSYSQRAAVRAALAQDPSWISEYISKALPMLTSQHNEVNYLVPWSRLKSPPQQGGVYELASFQMRPGGPAVWGSAFQASMLSHDFPGYGKLLGAFHSEFGLLNRVHVLWWFESADHRAEFRHKAHTDARVVAAVRSSVVHLDSQENQLMFPCPFSPMK</sequence>
<evidence type="ECO:0000313" key="4">
    <source>
        <dbReference type="Proteomes" id="UP001311232"/>
    </source>
</evidence>
<comment type="caution">
    <text evidence="3">The sequence shown here is derived from an EMBL/GenBank/DDBJ whole genome shotgun (WGS) entry which is preliminary data.</text>
</comment>
<dbReference type="PANTHER" id="PTHR21017">
    <property type="entry name" value="NIPSNAP-RELATED"/>
    <property type="match status" value="1"/>
</dbReference>
<dbReference type="EMBL" id="JAHHUM010001764">
    <property type="protein sequence ID" value="KAK5609086.1"/>
    <property type="molecule type" value="Genomic_DNA"/>
</dbReference>
<dbReference type="InterPro" id="IPR011008">
    <property type="entry name" value="Dimeric_a/b-barrel"/>
</dbReference>
<feature type="domain" description="NIPSNAP" evidence="2">
    <location>
        <begin position="148"/>
        <end position="247"/>
    </location>
</feature>